<organism evidence="1 2">
    <name type="scientific">Rosa chinensis</name>
    <name type="common">China rose</name>
    <dbReference type="NCBI Taxonomy" id="74649"/>
    <lineage>
        <taxon>Eukaryota</taxon>
        <taxon>Viridiplantae</taxon>
        <taxon>Streptophyta</taxon>
        <taxon>Embryophyta</taxon>
        <taxon>Tracheophyta</taxon>
        <taxon>Spermatophyta</taxon>
        <taxon>Magnoliopsida</taxon>
        <taxon>eudicotyledons</taxon>
        <taxon>Gunneridae</taxon>
        <taxon>Pentapetalae</taxon>
        <taxon>rosids</taxon>
        <taxon>fabids</taxon>
        <taxon>Rosales</taxon>
        <taxon>Rosaceae</taxon>
        <taxon>Rosoideae</taxon>
        <taxon>Rosoideae incertae sedis</taxon>
        <taxon>Rosa</taxon>
    </lineage>
</organism>
<protein>
    <submittedName>
        <fullName evidence="1">Uncharacterized protein</fullName>
    </submittedName>
</protein>
<comment type="caution">
    <text evidence="1">The sequence shown here is derived from an EMBL/GenBank/DDBJ whole genome shotgun (WGS) entry which is preliminary data.</text>
</comment>
<evidence type="ECO:0000313" key="2">
    <source>
        <dbReference type="Proteomes" id="UP000238479"/>
    </source>
</evidence>
<dbReference type="Proteomes" id="UP000238479">
    <property type="component" value="Chromosome 5"/>
</dbReference>
<reference evidence="1 2" key="1">
    <citation type="journal article" date="2018" name="Nat. Genet.">
        <title>The Rosa genome provides new insights in the design of modern roses.</title>
        <authorList>
            <person name="Bendahmane M."/>
        </authorList>
    </citation>
    <scope>NUCLEOTIDE SEQUENCE [LARGE SCALE GENOMIC DNA]</scope>
    <source>
        <strain evidence="2">cv. Old Blush</strain>
    </source>
</reference>
<proteinExistence type="predicted"/>
<dbReference type="AlphaFoldDB" id="A0A2P6QIF4"/>
<sequence>MSRSLEYQLHVVHILSSKSMNGLKRAWAIFLKQIKNVVVEKAGVESQPNEVAKM</sequence>
<dbReference type="Gramene" id="PRQ33962">
    <property type="protein sequence ID" value="PRQ33962"/>
    <property type="gene ID" value="RchiOBHm_Chr5g0063521"/>
</dbReference>
<gene>
    <name evidence="1" type="ORF">RchiOBHm_Chr5g0063521</name>
</gene>
<dbReference type="EMBL" id="PDCK01000043">
    <property type="protein sequence ID" value="PRQ33962.1"/>
    <property type="molecule type" value="Genomic_DNA"/>
</dbReference>
<accession>A0A2P6QIF4</accession>
<evidence type="ECO:0000313" key="1">
    <source>
        <dbReference type="EMBL" id="PRQ33962.1"/>
    </source>
</evidence>
<name>A0A2P6QIF4_ROSCH</name>
<keyword evidence="2" id="KW-1185">Reference proteome</keyword>